<feature type="compositionally biased region" description="Polar residues" evidence="1">
    <location>
        <begin position="128"/>
        <end position="139"/>
    </location>
</feature>
<dbReference type="NCBIfam" id="TIGR02098">
    <property type="entry name" value="MJ0042_CXXC"/>
    <property type="match status" value="1"/>
</dbReference>
<dbReference type="Pfam" id="PF13717">
    <property type="entry name" value="Zn_ribbon_4"/>
    <property type="match status" value="1"/>
</dbReference>
<keyword evidence="2" id="KW-1133">Transmembrane helix</keyword>
<keyword evidence="2" id="KW-0812">Transmembrane</keyword>
<evidence type="ECO:0000256" key="1">
    <source>
        <dbReference type="SAM" id="MobiDB-lite"/>
    </source>
</evidence>
<dbReference type="AlphaFoldDB" id="A0AA52EEG3"/>
<keyword evidence="2" id="KW-0472">Membrane</keyword>
<dbReference type="KEGG" id="tmk:QGN29_06265"/>
<evidence type="ECO:0000259" key="3">
    <source>
        <dbReference type="Pfam" id="PF13717"/>
    </source>
</evidence>
<feature type="region of interest" description="Disordered" evidence="1">
    <location>
        <begin position="117"/>
        <end position="139"/>
    </location>
</feature>
<proteinExistence type="predicted"/>
<reference evidence="4" key="1">
    <citation type="submission" date="2023-04" db="EMBL/GenBank/DDBJ databases">
        <title>Complete genome sequence of Temperatibacter marinus.</title>
        <authorList>
            <person name="Rong J.-C."/>
            <person name="Yi M.-L."/>
            <person name="Zhao Q."/>
        </authorList>
    </citation>
    <scope>NUCLEOTIDE SEQUENCE</scope>
    <source>
        <strain evidence="4">NBRC 110045</strain>
    </source>
</reference>
<evidence type="ECO:0000256" key="2">
    <source>
        <dbReference type="SAM" id="Phobius"/>
    </source>
</evidence>
<evidence type="ECO:0000313" key="5">
    <source>
        <dbReference type="Proteomes" id="UP001268683"/>
    </source>
</evidence>
<keyword evidence="5" id="KW-1185">Reference proteome</keyword>
<evidence type="ECO:0000313" key="4">
    <source>
        <dbReference type="EMBL" id="WND03977.1"/>
    </source>
</evidence>
<feature type="compositionally biased region" description="Pro residues" evidence="1">
    <location>
        <begin position="57"/>
        <end position="66"/>
    </location>
</feature>
<name>A0AA52EEG3_9PROT</name>
<feature type="transmembrane region" description="Helical" evidence="2">
    <location>
        <begin position="217"/>
        <end position="236"/>
    </location>
</feature>
<feature type="region of interest" description="Disordered" evidence="1">
    <location>
        <begin position="42"/>
        <end position="101"/>
    </location>
</feature>
<dbReference type="Proteomes" id="UP001268683">
    <property type="component" value="Chromosome"/>
</dbReference>
<dbReference type="InterPro" id="IPR011723">
    <property type="entry name" value="Znf/thioredoxin_put"/>
</dbReference>
<dbReference type="EMBL" id="CP123872">
    <property type="protein sequence ID" value="WND03977.1"/>
    <property type="molecule type" value="Genomic_DNA"/>
</dbReference>
<protein>
    <submittedName>
        <fullName evidence="4">Zinc-ribbon domain-containing protein</fullName>
    </submittedName>
</protein>
<gene>
    <name evidence="4" type="ORF">QGN29_06265</name>
</gene>
<sequence>MILACPSCKTSFKVPEGAITAEGRKVRCASCAHVWHATLKDIKPATPPRQAQRPAMPQSPPQPRPAQPSELDHPQAALQRTARPASNPMPPAMPADQARAQTEAIRQAMLAEAGVEDTVEDPPYSEAVTEQSSNDQQSDLGALLEGANEHTEDANAEFDVSVLDEASGEEGPSLSTDELMEKYLGGEDDDPIMQHRMRQKKEYERKVARRKSIVKNFFIWTMLLAWVVGVAGFFFVPRETIMAWWPASKVIYDKMDSGGDTTALEEQLKDELAKDGLTLSPKPSDVQQGLFVEDPQTEYVERDGQSFLKITGRIQNNGDYAITVPAFEAQVRDLNRVVIKSWRFEVKGEGRILSRGGRMEYETISPWPVPDNANSLAVKPLFGDQGGS</sequence>
<organism evidence="4 5">
    <name type="scientific">Temperatibacter marinus</name>
    <dbReference type="NCBI Taxonomy" id="1456591"/>
    <lineage>
        <taxon>Bacteria</taxon>
        <taxon>Pseudomonadati</taxon>
        <taxon>Pseudomonadota</taxon>
        <taxon>Alphaproteobacteria</taxon>
        <taxon>Kordiimonadales</taxon>
        <taxon>Temperatibacteraceae</taxon>
        <taxon>Temperatibacter</taxon>
    </lineage>
</organism>
<accession>A0AA52EEG3</accession>
<feature type="domain" description="Zinc finger/thioredoxin putative" evidence="3">
    <location>
        <begin position="1"/>
        <end position="35"/>
    </location>
</feature>
<dbReference type="RefSeq" id="WP_310799841.1">
    <property type="nucleotide sequence ID" value="NZ_CP123872.1"/>
</dbReference>